<dbReference type="InterPro" id="IPR007021">
    <property type="entry name" value="DUF659"/>
</dbReference>
<evidence type="ECO:0000256" key="2">
    <source>
        <dbReference type="ARBA" id="ARBA00022771"/>
    </source>
</evidence>
<keyword evidence="1" id="KW-0479">Metal-binding</keyword>
<dbReference type="OrthoDB" id="2442898at2759"/>
<feature type="region of interest" description="Disordered" evidence="5">
    <location>
        <begin position="112"/>
        <end position="134"/>
    </location>
</feature>
<protein>
    <recommendedName>
        <fullName evidence="6">BED-type domain-containing protein</fullName>
    </recommendedName>
</protein>
<dbReference type="AlphaFoldDB" id="V7AI79"/>
<dbReference type="STRING" id="3885.V7AI79"/>
<keyword evidence="8" id="KW-1185">Reference proteome</keyword>
<dbReference type="Proteomes" id="UP000000226">
    <property type="component" value="Chromosome 11"/>
</dbReference>
<dbReference type="GO" id="GO:0003677">
    <property type="term" value="F:DNA binding"/>
    <property type="evidence" value="ECO:0007669"/>
    <property type="project" value="InterPro"/>
</dbReference>
<dbReference type="SUPFAM" id="SSF53098">
    <property type="entry name" value="Ribonuclease H-like"/>
    <property type="match status" value="1"/>
</dbReference>
<evidence type="ECO:0000256" key="4">
    <source>
        <dbReference type="PROSITE-ProRule" id="PRU00027"/>
    </source>
</evidence>
<feature type="domain" description="BED-type" evidence="6">
    <location>
        <begin position="22"/>
        <end position="78"/>
    </location>
</feature>
<keyword evidence="3" id="KW-0862">Zinc</keyword>
<dbReference type="Gramene" id="ESW04965">
    <property type="protein sequence ID" value="ESW04965"/>
    <property type="gene ID" value="PHAVU_011G140600g"/>
</dbReference>
<dbReference type="eggNOG" id="ENOG502QUNQ">
    <property type="taxonomic scope" value="Eukaryota"/>
</dbReference>
<dbReference type="GO" id="GO:0008270">
    <property type="term" value="F:zinc ion binding"/>
    <property type="evidence" value="ECO:0007669"/>
    <property type="project" value="UniProtKB-KW"/>
</dbReference>
<organism evidence="7 8">
    <name type="scientific">Phaseolus vulgaris</name>
    <name type="common">Kidney bean</name>
    <name type="synonym">French bean</name>
    <dbReference type="NCBI Taxonomy" id="3885"/>
    <lineage>
        <taxon>Eukaryota</taxon>
        <taxon>Viridiplantae</taxon>
        <taxon>Streptophyta</taxon>
        <taxon>Embryophyta</taxon>
        <taxon>Tracheophyta</taxon>
        <taxon>Spermatophyta</taxon>
        <taxon>Magnoliopsida</taxon>
        <taxon>eudicotyledons</taxon>
        <taxon>Gunneridae</taxon>
        <taxon>Pentapetalae</taxon>
        <taxon>rosids</taxon>
        <taxon>fabids</taxon>
        <taxon>Fabales</taxon>
        <taxon>Fabaceae</taxon>
        <taxon>Papilionoideae</taxon>
        <taxon>50 kb inversion clade</taxon>
        <taxon>NPAAA clade</taxon>
        <taxon>indigoferoid/millettioid clade</taxon>
        <taxon>Phaseoleae</taxon>
        <taxon>Phaseolus</taxon>
    </lineage>
</organism>
<evidence type="ECO:0000256" key="5">
    <source>
        <dbReference type="SAM" id="MobiDB-lite"/>
    </source>
</evidence>
<evidence type="ECO:0000256" key="3">
    <source>
        <dbReference type="ARBA" id="ARBA00022833"/>
    </source>
</evidence>
<reference evidence="8" key="1">
    <citation type="journal article" date="2014" name="Nat. Genet.">
        <title>A reference genome for common bean and genome-wide analysis of dual domestications.</title>
        <authorList>
            <person name="Schmutz J."/>
            <person name="McClean P.E."/>
            <person name="Mamidi S."/>
            <person name="Wu G.A."/>
            <person name="Cannon S.B."/>
            <person name="Grimwood J."/>
            <person name="Jenkins J."/>
            <person name="Shu S."/>
            <person name="Song Q."/>
            <person name="Chavarro C."/>
            <person name="Torres-Torres M."/>
            <person name="Geffroy V."/>
            <person name="Moghaddam S.M."/>
            <person name="Gao D."/>
            <person name="Abernathy B."/>
            <person name="Barry K."/>
            <person name="Blair M."/>
            <person name="Brick M.A."/>
            <person name="Chovatia M."/>
            <person name="Gepts P."/>
            <person name="Goodstein D.M."/>
            <person name="Gonzales M."/>
            <person name="Hellsten U."/>
            <person name="Hyten D.L."/>
            <person name="Jia G."/>
            <person name="Kelly J.D."/>
            <person name="Kudrna D."/>
            <person name="Lee R."/>
            <person name="Richard M.M."/>
            <person name="Miklas P.N."/>
            <person name="Osorno J.M."/>
            <person name="Rodrigues J."/>
            <person name="Thareau V."/>
            <person name="Urrea C.A."/>
            <person name="Wang M."/>
            <person name="Yu Y."/>
            <person name="Zhang M."/>
            <person name="Wing R.A."/>
            <person name="Cregan P.B."/>
            <person name="Rokhsar D.S."/>
            <person name="Jackson S.A."/>
        </authorList>
    </citation>
    <scope>NUCLEOTIDE SEQUENCE [LARGE SCALE GENOMIC DNA]</scope>
    <source>
        <strain evidence="8">cv. G19833</strain>
    </source>
</reference>
<dbReference type="InterPro" id="IPR012337">
    <property type="entry name" value="RNaseH-like_sf"/>
</dbReference>
<dbReference type="PROSITE" id="PS50808">
    <property type="entry name" value="ZF_BED"/>
    <property type="match status" value="1"/>
</dbReference>
<accession>V7AI79</accession>
<dbReference type="Pfam" id="PF04937">
    <property type="entry name" value="DUF659"/>
    <property type="match status" value="1"/>
</dbReference>
<dbReference type="PANTHER" id="PTHR32166">
    <property type="entry name" value="OSJNBA0013A04.12 PROTEIN"/>
    <property type="match status" value="1"/>
</dbReference>
<gene>
    <name evidence="7" type="ORF">PHAVU_011G140600g</name>
</gene>
<evidence type="ECO:0000313" key="8">
    <source>
        <dbReference type="Proteomes" id="UP000000226"/>
    </source>
</evidence>
<keyword evidence="2 4" id="KW-0863">Zinc-finger</keyword>
<sequence>MLFFYSTRQCLLLWIQEVGTVQKKDPGWNHCISIDGKSRNVKCKYCEKILIGGIYRLKHHLACTSKNVGACLAVPEEVKNLMLGTVSMLQQNLIKKSMFEVDLESYVSDSENFRKRPSQEESVGGESSSIFKRRGSQTTINSIFKKSEREDTCQQISLFFYNNAIPFNVARSEEFTKMVEMISKHGPGIKPPSYHEIRVKYLKQQVEKTNQILEEHRLSNYKVVGDLLMQKRRKLYWTPCATHCIDLMLEDFEKKIPLHQETISNGKKITTYIYSRTSLICLLHKHTEGIDLIRSANTRFATSYLTLGCLNENKKSLIRMFTSKEWQSSQCVKTRDGRLVENLVLNKGFWSNILNCLRGALPLIKVLRMVDSDEKPAMGFIYEEMDLAKEKIQSLFNGVSKSYTPLWEIIDQRWDNQLHRPLHAAGRYLNPILHYHPDFKVDYEVKRGMYECLERMGGDIDEITKIDAQIEGFKSKSGFLGSEIAQRALKKKLQHSGGNNMVHTKKRNCLHQKTMNDVVFVMANSRLMKRKDVRNTKNYNIDELASDEEWTVEDNEANDVELMDDLDEVGEVEPMDDLEVPPIAADDEGLGIDNINENEDLVEENDDYPLINMKDFLG</sequence>
<feature type="compositionally biased region" description="Low complexity" evidence="5">
    <location>
        <begin position="120"/>
        <end position="129"/>
    </location>
</feature>
<dbReference type="PANTHER" id="PTHR32166:SF122">
    <property type="entry name" value="OS09G0499600 PROTEIN"/>
    <property type="match status" value="1"/>
</dbReference>
<evidence type="ECO:0000313" key="7">
    <source>
        <dbReference type="EMBL" id="ESW04965.1"/>
    </source>
</evidence>
<proteinExistence type="predicted"/>
<dbReference type="OMA" id="AHAAFAC"/>
<name>V7AI79_PHAVU</name>
<dbReference type="InterPro" id="IPR003656">
    <property type="entry name" value="Znf_BED"/>
</dbReference>
<dbReference type="EMBL" id="CM002298">
    <property type="protein sequence ID" value="ESW04965.1"/>
    <property type="molecule type" value="Genomic_DNA"/>
</dbReference>
<evidence type="ECO:0000259" key="6">
    <source>
        <dbReference type="PROSITE" id="PS50808"/>
    </source>
</evidence>
<evidence type="ECO:0000256" key="1">
    <source>
        <dbReference type="ARBA" id="ARBA00022723"/>
    </source>
</evidence>
<dbReference type="Pfam" id="PF02892">
    <property type="entry name" value="zf-BED"/>
    <property type="match status" value="1"/>
</dbReference>